<dbReference type="EMBL" id="CP071503">
    <property type="protein sequence ID" value="QSX32527.1"/>
    <property type="molecule type" value="Genomic_DNA"/>
</dbReference>
<dbReference type="Pfam" id="PF14793">
    <property type="entry name" value="DUF4478"/>
    <property type="match status" value="1"/>
</dbReference>
<dbReference type="InterPro" id="IPR021826">
    <property type="entry name" value="PpnN_C"/>
</dbReference>
<accession>A0ABX7QND1</accession>
<evidence type="ECO:0000313" key="6">
    <source>
        <dbReference type="EMBL" id="QSX32527.1"/>
    </source>
</evidence>
<dbReference type="PANTHER" id="PTHR43393">
    <property type="entry name" value="CYTOKININ RIBOSIDE 5'-MONOPHOSPHATE PHOSPHORIBOHYDROLASE"/>
    <property type="match status" value="1"/>
</dbReference>
<sequence>MIVKISPRGSMDQLSQLEVDSLKHGASSELYQLYRNCSLAVLASGVQTDDAKSLFALHQDFEINVLRRERGIKLELVNPPQSAFVDEQIIVGIQEHLFAVLRDLIYVRHKFNNLKHINPEDPTHITNMVFDILRNARAISPMQDPNIVVCWGGHSINQVEYKYTKEVGYQLGLRKLDICTGCGPGAMKGPMKGAAIGHAKQRIHQPRYIGMTEPSIIAAEPPNEIVNELVIMPDIEKRLEAFVRMGHGIIIFPGGPGTAEELLYILGILLNEKNADIPFPLLLTGPTESAAYFEELDAFVGATLGKAAQSKYQIIIDDPAEAARQMRLAMEQVKQHRKQTGDSYQYQWSLTIEPDFQLPFEPTHAAMESLDLHFNQDKAKLAANLRKAFSGIVAGNVKADTMQRVEDLGPFKLRGDAAIMTLMDKLLTAFVQQQRMKLPGSHYTPCYEISK</sequence>
<reference evidence="6 7" key="1">
    <citation type="submission" date="2021-03" db="EMBL/GenBank/DDBJ databases">
        <title>Novel species identification of genus Shewanella.</title>
        <authorList>
            <person name="Liu G."/>
            <person name="Zhang Q."/>
        </authorList>
    </citation>
    <scope>NUCLEOTIDE SEQUENCE [LARGE SCALE GENOMIC DNA]</scope>
    <source>
        <strain evidence="6 7">FJAT-51800</strain>
    </source>
</reference>
<evidence type="ECO:0000259" key="4">
    <source>
        <dbReference type="Pfam" id="PF11892"/>
    </source>
</evidence>
<evidence type="ECO:0000313" key="7">
    <source>
        <dbReference type="Proteomes" id="UP000662770"/>
    </source>
</evidence>
<evidence type="ECO:0000256" key="1">
    <source>
        <dbReference type="ARBA" id="ARBA00000274"/>
    </source>
</evidence>
<name>A0ABX7QND1_9GAMM</name>
<dbReference type="InterPro" id="IPR037153">
    <property type="entry name" value="PpnN-like_sf"/>
</dbReference>
<comment type="catalytic activity">
    <reaction evidence="1">
        <text>AMP + H2O = D-ribose 5-phosphate + adenine</text>
        <dbReference type="Rhea" id="RHEA:20129"/>
        <dbReference type="ChEBI" id="CHEBI:15377"/>
        <dbReference type="ChEBI" id="CHEBI:16708"/>
        <dbReference type="ChEBI" id="CHEBI:78346"/>
        <dbReference type="ChEBI" id="CHEBI:456215"/>
        <dbReference type="EC" id="3.2.2.4"/>
    </reaction>
</comment>
<dbReference type="PANTHER" id="PTHR43393:SF1">
    <property type="entry name" value="PYRIMIDINE_PURINE NUCLEOTIDE 5'-MONOPHOSPHATE NUCLEOSIDASE"/>
    <property type="match status" value="1"/>
</dbReference>
<organism evidence="6 7">
    <name type="scientific">Shewanella avicenniae</name>
    <dbReference type="NCBI Taxonomy" id="2814294"/>
    <lineage>
        <taxon>Bacteria</taxon>
        <taxon>Pseudomonadati</taxon>
        <taxon>Pseudomonadota</taxon>
        <taxon>Gammaproteobacteria</taxon>
        <taxon>Alteromonadales</taxon>
        <taxon>Shewanellaceae</taxon>
        <taxon>Shewanella</taxon>
    </lineage>
</organism>
<protein>
    <recommendedName>
        <fullName evidence="3">AMP nucleosidase</fullName>
        <ecNumber evidence="2">3.2.2.4</ecNumber>
    </recommendedName>
    <alternativeName>
        <fullName evidence="3">AMP nucleosidase</fullName>
    </alternativeName>
</protein>
<feature type="domain" description="Pyrimidine/purine nucleotide 5'-monophosphate nucleosidase C-terminal" evidence="4">
    <location>
        <begin position="330"/>
        <end position="449"/>
    </location>
</feature>
<dbReference type="EC" id="3.2.2.4" evidence="2"/>
<evidence type="ECO:0000259" key="5">
    <source>
        <dbReference type="Pfam" id="PF14793"/>
    </source>
</evidence>
<feature type="domain" description="Pyrimidine/purine nucleotide 5'-monophosphate nucleosidase N-terminal" evidence="5">
    <location>
        <begin position="3"/>
        <end position="110"/>
    </location>
</feature>
<dbReference type="InterPro" id="IPR027820">
    <property type="entry name" value="PpnN_N"/>
</dbReference>
<gene>
    <name evidence="6" type="ORF">JYB87_12205</name>
</gene>
<dbReference type="Pfam" id="PF11892">
    <property type="entry name" value="PpnN_C"/>
    <property type="match status" value="1"/>
</dbReference>
<evidence type="ECO:0000256" key="3">
    <source>
        <dbReference type="ARBA" id="ARBA00031983"/>
    </source>
</evidence>
<dbReference type="InterPro" id="IPR031100">
    <property type="entry name" value="LOG_fam"/>
</dbReference>
<dbReference type="SUPFAM" id="SSF102405">
    <property type="entry name" value="MCP/YpsA-like"/>
    <property type="match status" value="1"/>
</dbReference>
<evidence type="ECO:0000256" key="2">
    <source>
        <dbReference type="ARBA" id="ARBA00011985"/>
    </source>
</evidence>
<dbReference type="NCBIfam" id="NF038390">
    <property type="entry name" value="Nsidase_PpnN"/>
    <property type="match status" value="1"/>
</dbReference>
<dbReference type="Proteomes" id="UP000662770">
    <property type="component" value="Chromosome"/>
</dbReference>
<dbReference type="Gene3D" id="3.30.1850.10">
    <property type="entry name" value="MoCo carrier protein-like"/>
    <property type="match status" value="1"/>
</dbReference>
<dbReference type="Pfam" id="PF03641">
    <property type="entry name" value="Lysine_decarbox"/>
    <property type="match status" value="1"/>
</dbReference>
<dbReference type="InterPro" id="IPR049788">
    <property type="entry name" value="PpnN"/>
</dbReference>
<dbReference type="RefSeq" id="WP_207353770.1">
    <property type="nucleotide sequence ID" value="NZ_CP071503.1"/>
</dbReference>
<dbReference type="InterPro" id="IPR052341">
    <property type="entry name" value="LOG_family_nucleotidases"/>
</dbReference>
<dbReference type="Gene3D" id="3.40.50.450">
    <property type="match status" value="1"/>
</dbReference>
<keyword evidence="7" id="KW-1185">Reference proteome</keyword>
<proteinExistence type="predicted"/>